<evidence type="ECO:0000256" key="2">
    <source>
        <dbReference type="ARBA" id="ARBA00023002"/>
    </source>
</evidence>
<gene>
    <name evidence="3" type="ORF">Lac1_05360</name>
</gene>
<accession>A0ABN6YUM7</accession>
<dbReference type="Proteomes" id="UP001305815">
    <property type="component" value="Chromosome"/>
</dbReference>
<dbReference type="EMBL" id="AP027742">
    <property type="protein sequence ID" value="BDZ76353.1"/>
    <property type="molecule type" value="Genomic_DNA"/>
</dbReference>
<protein>
    <submittedName>
        <fullName evidence="3">3-oxoacyl-ACP reductase</fullName>
    </submittedName>
</protein>
<dbReference type="PRINTS" id="PR00080">
    <property type="entry name" value="SDRFAMILY"/>
</dbReference>
<organism evidence="3 4">
    <name type="scientific">Claveliimonas bilis</name>
    <dbReference type="NCBI Taxonomy" id="3028070"/>
    <lineage>
        <taxon>Bacteria</taxon>
        <taxon>Bacillati</taxon>
        <taxon>Bacillota</taxon>
        <taxon>Clostridia</taxon>
        <taxon>Lachnospirales</taxon>
        <taxon>Lachnospiraceae</taxon>
        <taxon>Claveliimonas</taxon>
    </lineage>
</organism>
<dbReference type="InterPro" id="IPR020904">
    <property type="entry name" value="Sc_DH/Rdtase_CS"/>
</dbReference>
<dbReference type="NCBIfam" id="NF005559">
    <property type="entry name" value="PRK07231.1"/>
    <property type="match status" value="1"/>
</dbReference>
<dbReference type="InterPro" id="IPR002347">
    <property type="entry name" value="SDR_fam"/>
</dbReference>
<dbReference type="PANTHER" id="PTHR42760">
    <property type="entry name" value="SHORT-CHAIN DEHYDROGENASES/REDUCTASES FAMILY MEMBER"/>
    <property type="match status" value="1"/>
</dbReference>
<dbReference type="SUPFAM" id="SSF51735">
    <property type="entry name" value="NAD(P)-binding Rossmann-fold domains"/>
    <property type="match status" value="1"/>
</dbReference>
<name>A0ABN6YUM7_9FIRM</name>
<dbReference type="RefSeq" id="WP_316266168.1">
    <property type="nucleotide sequence ID" value="NZ_AP027742.1"/>
</dbReference>
<evidence type="ECO:0000256" key="1">
    <source>
        <dbReference type="ARBA" id="ARBA00006484"/>
    </source>
</evidence>
<proteinExistence type="inferred from homology"/>
<evidence type="ECO:0000313" key="3">
    <source>
        <dbReference type="EMBL" id="BDZ76353.1"/>
    </source>
</evidence>
<keyword evidence="2" id="KW-0560">Oxidoreductase</keyword>
<reference evidence="4" key="1">
    <citation type="journal article" date="2023" name="Int. J. Syst. Evol. Microbiol.">
        <title>Claveliimonas bilis gen. nov., sp. nov., deoxycholic acid-producing bacteria isolated from human faeces, and reclassification of Sellimonas monacensis Zenner et al. 2021 as Claveliimonas monacensis comb. nov.</title>
        <authorList>
            <person name="Hisatomi A."/>
            <person name="Kastawa N.W.E.P.G."/>
            <person name="Song I."/>
            <person name="Ohkuma M."/>
            <person name="Fukiya S."/>
            <person name="Sakamoto M."/>
        </authorList>
    </citation>
    <scope>NUCLEOTIDE SEQUENCE [LARGE SCALE GENOMIC DNA]</scope>
    <source>
        <strain evidence="4">12BBH14</strain>
    </source>
</reference>
<dbReference type="InterPro" id="IPR036291">
    <property type="entry name" value="NAD(P)-bd_dom_sf"/>
</dbReference>
<dbReference type="PANTHER" id="PTHR42760:SF115">
    <property type="entry name" value="3-OXOACYL-[ACYL-CARRIER-PROTEIN] REDUCTASE FABG"/>
    <property type="match status" value="1"/>
</dbReference>
<dbReference type="PROSITE" id="PS00061">
    <property type="entry name" value="ADH_SHORT"/>
    <property type="match status" value="1"/>
</dbReference>
<sequence>MGIIESMRLDGKAIYVTGGASGIGRCAAMAFAEAGADVAIVDINLEGAEKVAKEIADATGSKTIAIQADVTNQEQVEAMVAKVVETYGKLDAAFNNAGICINVPAEEMTYEQWRKVTDINLNGVFLCATAAGRQMMKQGYGSIINTASMSGHIVNVPQPQCAYNASKAGVILLTKSLAVEWAKKGVRVNCISPGYIGTELILEAEHLKPLMAQWNEMAPMGRVGKPEELQSILVYLAGDTSTFTTGSDIVVDGAFTCF</sequence>
<dbReference type="PRINTS" id="PR00081">
    <property type="entry name" value="GDHRDH"/>
</dbReference>
<keyword evidence="4" id="KW-1185">Reference proteome</keyword>
<evidence type="ECO:0000313" key="4">
    <source>
        <dbReference type="Proteomes" id="UP001305815"/>
    </source>
</evidence>
<dbReference type="Gene3D" id="3.40.50.720">
    <property type="entry name" value="NAD(P)-binding Rossmann-like Domain"/>
    <property type="match status" value="1"/>
</dbReference>
<comment type="similarity">
    <text evidence="1">Belongs to the short-chain dehydrogenases/reductases (SDR) family.</text>
</comment>
<dbReference type="Pfam" id="PF13561">
    <property type="entry name" value="adh_short_C2"/>
    <property type="match status" value="1"/>
</dbReference>